<dbReference type="RefSeq" id="WP_238234898.1">
    <property type="nucleotide sequence ID" value="NZ_BPQQ01000022.1"/>
</dbReference>
<evidence type="ECO:0000313" key="2">
    <source>
        <dbReference type="Proteomes" id="UP001055153"/>
    </source>
</evidence>
<reference evidence="1" key="2">
    <citation type="submission" date="2021-08" db="EMBL/GenBank/DDBJ databases">
        <authorList>
            <person name="Tani A."/>
            <person name="Ola A."/>
            <person name="Ogura Y."/>
            <person name="Katsura K."/>
            <person name="Hayashi T."/>
        </authorList>
    </citation>
    <scope>NUCLEOTIDE SEQUENCE</scope>
    <source>
        <strain evidence="1">DSM 17168</strain>
    </source>
</reference>
<dbReference type="EMBL" id="BPQQ01000022">
    <property type="protein sequence ID" value="GJE00019.1"/>
    <property type="molecule type" value="Genomic_DNA"/>
</dbReference>
<gene>
    <name evidence="1" type="ORF">GMJLKIPL_1937</name>
</gene>
<accession>A0ABQ4SBY5</accession>
<proteinExistence type="predicted"/>
<organism evidence="1 2">
    <name type="scientific">Methylobacterium isbiliense</name>
    <dbReference type="NCBI Taxonomy" id="315478"/>
    <lineage>
        <taxon>Bacteria</taxon>
        <taxon>Pseudomonadati</taxon>
        <taxon>Pseudomonadota</taxon>
        <taxon>Alphaproteobacteria</taxon>
        <taxon>Hyphomicrobiales</taxon>
        <taxon>Methylobacteriaceae</taxon>
        <taxon>Methylobacterium</taxon>
    </lineage>
</organism>
<evidence type="ECO:0000313" key="1">
    <source>
        <dbReference type="EMBL" id="GJE00019.1"/>
    </source>
</evidence>
<reference evidence="1" key="1">
    <citation type="journal article" date="2021" name="Front. Microbiol.">
        <title>Comprehensive Comparative Genomics and Phenotyping of Methylobacterium Species.</title>
        <authorList>
            <person name="Alessa O."/>
            <person name="Ogura Y."/>
            <person name="Fujitani Y."/>
            <person name="Takami H."/>
            <person name="Hayashi T."/>
            <person name="Sahin N."/>
            <person name="Tani A."/>
        </authorList>
    </citation>
    <scope>NUCLEOTIDE SEQUENCE</scope>
    <source>
        <strain evidence="1">DSM 17168</strain>
    </source>
</reference>
<comment type="caution">
    <text evidence="1">The sequence shown here is derived from an EMBL/GenBank/DDBJ whole genome shotgun (WGS) entry which is preliminary data.</text>
</comment>
<protein>
    <submittedName>
        <fullName evidence="1">Uncharacterized protein</fullName>
    </submittedName>
</protein>
<name>A0ABQ4SBY5_9HYPH</name>
<dbReference type="Proteomes" id="UP001055153">
    <property type="component" value="Unassembled WGS sequence"/>
</dbReference>
<keyword evidence="2" id="KW-1185">Reference proteome</keyword>
<sequence length="87" mass="9324">MTTDERLHQIEKVLNDLADSQLLSVSLHQAQVAVLVSLVQFAEERMGVGRADIRDRAIANAEAMGGDTASVVARIHALLADPPVGLH</sequence>